<protein>
    <submittedName>
        <fullName evidence="1">Uncharacterized protein</fullName>
    </submittedName>
</protein>
<reference evidence="1 2" key="1">
    <citation type="journal article" date="2012" name="Science">
        <title>The Paleozoic origin of enzymatic lignin decomposition reconstructed from 31 fungal genomes.</title>
        <authorList>
            <person name="Floudas D."/>
            <person name="Binder M."/>
            <person name="Riley R."/>
            <person name="Barry K."/>
            <person name="Blanchette R.A."/>
            <person name="Henrissat B."/>
            <person name="Martinez A.T."/>
            <person name="Otillar R."/>
            <person name="Spatafora J.W."/>
            <person name="Yadav J.S."/>
            <person name="Aerts A."/>
            <person name="Benoit I."/>
            <person name="Boyd A."/>
            <person name="Carlson A."/>
            <person name="Copeland A."/>
            <person name="Coutinho P.M."/>
            <person name="de Vries R.P."/>
            <person name="Ferreira P."/>
            <person name="Findley K."/>
            <person name="Foster B."/>
            <person name="Gaskell J."/>
            <person name="Glotzer D."/>
            <person name="Gorecki P."/>
            <person name="Heitman J."/>
            <person name="Hesse C."/>
            <person name="Hori C."/>
            <person name="Igarashi K."/>
            <person name="Jurgens J.A."/>
            <person name="Kallen N."/>
            <person name="Kersten P."/>
            <person name="Kohler A."/>
            <person name="Kuees U."/>
            <person name="Kumar T.K.A."/>
            <person name="Kuo A."/>
            <person name="LaButti K."/>
            <person name="Larrondo L.F."/>
            <person name="Lindquist E."/>
            <person name="Ling A."/>
            <person name="Lombard V."/>
            <person name="Lucas S."/>
            <person name="Lundell T."/>
            <person name="Martin R."/>
            <person name="McLaughlin D.J."/>
            <person name="Morgenstern I."/>
            <person name="Morin E."/>
            <person name="Murat C."/>
            <person name="Nagy L.G."/>
            <person name="Nolan M."/>
            <person name="Ohm R.A."/>
            <person name="Patyshakuliyeva A."/>
            <person name="Rokas A."/>
            <person name="Ruiz-Duenas F.J."/>
            <person name="Sabat G."/>
            <person name="Salamov A."/>
            <person name="Samejima M."/>
            <person name="Schmutz J."/>
            <person name="Slot J.C."/>
            <person name="St John F."/>
            <person name="Stenlid J."/>
            <person name="Sun H."/>
            <person name="Sun S."/>
            <person name="Syed K."/>
            <person name="Tsang A."/>
            <person name="Wiebenga A."/>
            <person name="Young D."/>
            <person name="Pisabarro A."/>
            <person name="Eastwood D.C."/>
            <person name="Martin F."/>
            <person name="Cullen D."/>
            <person name="Grigoriev I.V."/>
            <person name="Hibbett D.S."/>
        </authorList>
    </citation>
    <scope>NUCLEOTIDE SEQUENCE [LARGE SCALE GENOMIC DNA]</scope>
    <source>
        <strain evidence="1 2">MD-104</strain>
    </source>
</reference>
<sequence>MWTNLNSSRTLCIMITFRHSETVEQGLSSTTSTSRGKLIHIATRNPGCRDHDYTD</sequence>
<accession>A0A2H3JMP2</accession>
<gene>
    <name evidence="1" type="ORF">WOLCODRAFT_164444</name>
</gene>
<organism evidence="1 2">
    <name type="scientific">Wolfiporia cocos (strain MD-104)</name>
    <name type="common">Brown rot fungus</name>
    <dbReference type="NCBI Taxonomy" id="742152"/>
    <lineage>
        <taxon>Eukaryota</taxon>
        <taxon>Fungi</taxon>
        <taxon>Dikarya</taxon>
        <taxon>Basidiomycota</taxon>
        <taxon>Agaricomycotina</taxon>
        <taxon>Agaricomycetes</taxon>
        <taxon>Polyporales</taxon>
        <taxon>Phaeolaceae</taxon>
        <taxon>Wolfiporia</taxon>
    </lineage>
</organism>
<evidence type="ECO:0000313" key="2">
    <source>
        <dbReference type="Proteomes" id="UP000218811"/>
    </source>
</evidence>
<evidence type="ECO:0000313" key="1">
    <source>
        <dbReference type="EMBL" id="PCH43446.1"/>
    </source>
</evidence>
<proteinExistence type="predicted"/>
<dbReference type="AlphaFoldDB" id="A0A2H3JMP2"/>
<keyword evidence="2" id="KW-1185">Reference proteome</keyword>
<dbReference type="Proteomes" id="UP000218811">
    <property type="component" value="Unassembled WGS sequence"/>
</dbReference>
<name>A0A2H3JMP2_WOLCO</name>
<dbReference type="EMBL" id="KB468146">
    <property type="protein sequence ID" value="PCH43446.1"/>
    <property type="molecule type" value="Genomic_DNA"/>
</dbReference>